<dbReference type="GO" id="GO:0004553">
    <property type="term" value="F:hydrolase activity, hydrolyzing O-glycosyl compounds"/>
    <property type="evidence" value="ECO:0007669"/>
    <property type="project" value="InterPro"/>
</dbReference>
<comment type="similarity">
    <text evidence="1 6">Belongs to the glycosyl hydrolase 43 family.</text>
</comment>
<feature type="site" description="Important for catalytic activity, responsible for pKa modulation of the active site Glu and correct orientation of both the proton donor and substrate" evidence="5">
    <location>
        <position position="171"/>
    </location>
</feature>
<dbReference type="Pfam" id="PF17851">
    <property type="entry name" value="GH43_C2"/>
    <property type="match status" value="1"/>
</dbReference>
<comment type="caution">
    <text evidence="8">The sequence shown here is derived from an EMBL/GenBank/DDBJ whole genome shotgun (WGS) entry which is preliminary data.</text>
</comment>
<dbReference type="PANTHER" id="PTHR42812:SF12">
    <property type="entry name" value="BETA-XYLOSIDASE-RELATED"/>
    <property type="match status" value="1"/>
</dbReference>
<feature type="active site" description="Proton acceptor" evidence="4">
    <location>
        <position position="54"/>
    </location>
</feature>
<evidence type="ECO:0000259" key="7">
    <source>
        <dbReference type="Pfam" id="PF17851"/>
    </source>
</evidence>
<dbReference type="Pfam" id="PF04616">
    <property type="entry name" value="Glyco_hydro_43"/>
    <property type="match status" value="1"/>
</dbReference>
<sequence length="561" mass="63314">MVCLFTLLTTTHSQEHKAVFSDFIYEGHDVYYEHHPLKQIDQAYNPILPGWYSDPSLCADGKGNYYIVTSTFGYYPGVPLFHSNDLINWRQTGSILTRPKQLPLDGQSMGKEGIYAASMFYNKFNQTYYLITTNMGRMTLHRKPGTFIVKTKDPEGAWSDPVYLQNMGGIDPSMFFDEDGRAYVLYCQMHNRDYPGHNSIIMQEYDVENDSVITSTARVIADRGAFPKQQPMCLEGPHLYKINGKYYLLCAEGGTELNHSEVVFRSDSLWGDYRAWEKNPILTQRTLPERKDGVYCAGHADLFQDIHGKWWSVFLASRRIDGKLENLGRETFLMPVRWTDDGWPVITEDDEQVPLIVTIPGTKRGTAPTFGNFIVKDNFDQLALPAYWQTVRNAATDQYSLSEQPGNLVLKCSTTTASDKNSSPAFIGRRLQHHQFTATTHISFSPTENERAGILLLKSEDYQYFLSLGHQKNENVLEVLKISEGGLTRQMATQSINGITSLHLRVSSPTGYTFTFSYSEDGKKWITLLDGVDAGYLATKVEGTASSFTGTLVGLYATKGL</sequence>
<dbReference type="PANTHER" id="PTHR42812">
    <property type="entry name" value="BETA-XYLOSIDASE"/>
    <property type="match status" value="1"/>
</dbReference>
<dbReference type="InterPro" id="IPR023296">
    <property type="entry name" value="Glyco_hydro_beta-prop_sf"/>
</dbReference>
<dbReference type="InterPro" id="IPR013320">
    <property type="entry name" value="ConA-like_dom_sf"/>
</dbReference>
<dbReference type="InterPro" id="IPR051795">
    <property type="entry name" value="Glycosyl_Hydrlase_43"/>
</dbReference>
<name>A0A6N3V2Z5_BACOV</name>
<evidence type="ECO:0000256" key="4">
    <source>
        <dbReference type="PIRSR" id="PIRSR606710-1"/>
    </source>
</evidence>
<dbReference type="EMBL" id="VWLX01000024">
    <property type="protein sequence ID" value="KAA3799705.1"/>
    <property type="molecule type" value="Genomic_DNA"/>
</dbReference>
<feature type="domain" description="Beta-xylosidase C-terminal Concanavalin A-like" evidence="7">
    <location>
        <begin position="376"/>
        <end position="559"/>
    </location>
</feature>
<organism evidence="8 9">
    <name type="scientific">Bacteroides ovatus</name>
    <dbReference type="NCBI Taxonomy" id="28116"/>
    <lineage>
        <taxon>Bacteria</taxon>
        <taxon>Pseudomonadati</taxon>
        <taxon>Bacteroidota</taxon>
        <taxon>Bacteroidia</taxon>
        <taxon>Bacteroidales</taxon>
        <taxon>Bacteroidaceae</taxon>
        <taxon>Bacteroides</taxon>
    </lineage>
</organism>
<proteinExistence type="inferred from homology"/>
<dbReference type="SUPFAM" id="SSF49899">
    <property type="entry name" value="Concanavalin A-like lectins/glucanases"/>
    <property type="match status" value="1"/>
</dbReference>
<evidence type="ECO:0000256" key="3">
    <source>
        <dbReference type="ARBA" id="ARBA00023295"/>
    </source>
</evidence>
<dbReference type="InterPro" id="IPR006710">
    <property type="entry name" value="Glyco_hydro_43"/>
</dbReference>
<dbReference type="SUPFAM" id="SSF75005">
    <property type="entry name" value="Arabinanase/levansucrase/invertase"/>
    <property type="match status" value="1"/>
</dbReference>
<evidence type="ECO:0000256" key="2">
    <source>
        <dbReference type="ARBA" id="ARBA00022801"/>
    </source>
</evidence>
<keyword evidence="3 6" id="KW-0326">Glycosidase</keyword>
<evidence type="ECO:0000256" key="5">
    <source>
        <dbReference type="PIRSR" id="PIRSR606710-2"/>
    </source>
</evidence>
<dbReference type="InterPro" id="IPR041542">
    <property type="entry name" value="GH43_C2"/>
</dbReference>
<accession>A0A6N3V2Z5</accession>
<evidence type="ECO:0000313" key="8">
    <source>
        <dbReference type="EMBL" id="KAA3799705.1"/>
    </source>
</evidence>
<dbReference type="Gene3D" id="2.60.120.200">
    <property type="match status" value="1"/>
</dbReference>
<evidence type="ECO:0000313" key="9">
    <source>
        <dbReference type="Proteomes" id="UP000460135"/>
    </source>
</evidence>
<feature type="active site" description="Proton donor" evidence="4">
    <location>
        <position position="235"/>
    </location>
</feature>
<dbReference type="CDD" id="cd18617">
    <property type="entry name" value="GH43_XynB-like"/>
    <property type="match status" value="1"/>
</dbReference>
<dbReference type="Proteomes" id="UP000460135">
    <property type="component" value="Unassembled WGS sequence"/>
</dbReference>
<dbReference type="Gene3D" id="2.115.10.20">
    <property type="entry name" value="Glycosyl hydrolase domain, family 43"/>
    <property type="match status" value="1"/>
</dbReference>
<evidence type="ECO:0000256" key="1">
    <source>
        <dbReference type="ARBA" id="ARBA00009865"/>
    </source>
</evidence>
<dbReference type="GO" id="GO:0005975">
    <property type="term" value="P:carbohydrate metabolic process"/>
    <property type="evidence" value="ECO:0007669"/>
    <property type="project" value="InterPro"/>
</dbReference>
<dbReference type="AlphaFoldDB" id="A0A6N3V2Z5"/>
<keyword evidence="2 6" id="KW-0378">Hydrolase</keyword>
<evidence type="ECO:0000256" key="6">
    <source>
        <dbReference type="RuleBase" id="RU361187"/>
    </source>
</evidence>
<reference evidence="8 9" key="1">
    <citation type="journal article" date="2019" name="Nat. Med.">
        <title>A library of human gut bacterial isolates paired with longitudinal multiomics data enables mechanistic microbiome research.</title>
        <authorList>
            <person name="Poyet M."/>
            <person name="Groussin M."/>
            <person name="Gibbons S.M."/>
            <person name="Avila-Pacheco J."/>
            <person name="Jiang X."/>
            <person name="Kearney S.M."/>
            <person name="Perrotta A.R."/>
            <person name="Berdy B."/>
            <person name="Zhao S."/>
            <person name="Lieberman T.D."/>
            <person name="Swanson P.K."/>
            <person name="Smith M."/>
            <person name="Roesemann S."/>
            <person name="Alexander J.E."/>
            <person name="Rich S.A."/>
            <person name="Livny J."/>
            <person name="Vlamakis H."/>
            <person name="Clish C."/>
            <person name="Bullock K."/>
            <person name="Deik A."/>
            <person name="Scott J."/>
            <person name="Pierce K.A."/>
            <person name="Xavier R.J."/>
            <person name="Alm E.J."/>
        </authorList>
    </citation>
    <scope>NUCLEOTIDE SEQUENCE [LARGE SCALE GENOMIC DNA]</scope>
    <source>
        <strain evidence="8 9">BIOML-A183</strain>
    </source>
</reference>
<gene>
    <name evidence="8" type="ORF">F3F51_24025</name>
</gene>
<protein>
    <submittedName>
        <fullName evidence="8">Glycoside hydrolase family 43 protein</fullName>
    </submittedName>
</protein>